<dbReference type="Proteomes" id="UP000780801">
    <property type="component" value="Unassembled WGS sequence"/>
</dbReference>
<keyword evidence="2" id="KW-1133">Transmembrane helix</keyword>
<gene>
    <name evidence="3" type="ORF">BGW38_007977</name>
</gene>
<feature type="region of interest" description="Disordered" evidence="1">
    <location>
        <begin position="156"/>
        <end position="256"/>
    </location>
</feature>
<protein>
    <submittedName>
        <fullName evidence="3">Uncharacterized protein</fullName>
    </submittedName>
</protein>
<feature type="transmembrane region" description="Helical" evidence="2">
    <location>
        <begin position="58"/>
        <end position="80"/>
    </location>
</feature>
<dbReference type="EMBL" id="JAABOA010005360">
    <property type="protein sequence ID" value="KAF9577063.1"/>
    <property type="molecule type" value="Genomic_DNA"/>
</dbReference>
<evidence type="ECO:0000256" key="2">
    <source>
        <dbReference type="SAM" id="Phobius"/>
    </source>
</evidence>
<feature type="region of interest" description="Disordered" evidence="1">
    <location>
        <begin position="105"/>
        <end position="140"/>
    </location>
</feature>
<feature type="compositionally biased region" description="Low complexity" evidence="1">
    <location>
        <begin position="112"/>
        <end position="124"/>
    </location>
</feature>
<keyword evidence="2" id="KW-0812">Transmembrane</keyword>
<proteinExistence type="predicted"/>
<sequence length="285" mass="30069">FDERMAGLTQHTPLLDQLPSTPALIALTSVIWALASAWPLSSTSAIAHPTATTTTTTAVAAAVATGALSYLVASTILLSLRGSSRRFVSAAQAGVVAQAQALGSDTITTPHSSSSLSSTQRHQPQPQPPQPKQHEQHEQPELRGLALLSPSPLASFSVHPVQQQQARSDESSEPSMTDLAESLLSSTDKESGSHKQRTFSSSSTLSSVSSPSSSTSSTSSSVSSLSSSPLLDRAPAAESSRPKQDSTLPLKTVPQEIIPDHRRWDFIVVGGNGQERDYKPREEVS</sequence>
<keyword evidence="2" id="KW-0472">Membrane</keyword>
<accession>A0A9P6FKG8</accession>
<dbReference type="AlphaFoldDB" id="A0A9P6FKG8"/>
<feature type="transmembrane region" description="Helical" evidence="2">
    <location>
        <begin position="21"/>
        <end position="38"/>
    </location>
</feature>
<comment type="caution">
    <text evidence="3">The sequence shown here is derived from an EMBL/GenBank/DDBJ whole genome shotgun (WGS) entry which is preliminary data.</text>
</comment>
<keyword evidence="4" id="KW-1185">Reference proteome</keyword>
<evidence type="ECO:0000313" key="3">
    <source>
        <dbReference type="EMBL" id="KAF9577063.1"/>
    </source>
</evidence>
<feature type="non-terminal residue" evidence="3">
    <location>
        <position position="1"/>
    </location>
</feature>
<evidence type="ECO:0000313" key="4">
    <source>
        <dbReference type="Proteomes" id="UP000780801"/>
    </source>
</evidence>
<reference evidence="3" key="1">
    <citation type="journal article" date="2020" name="Fungal Divers.">
        <title>Resolving the Mortierellaceae phylogeny through synthesis of multi-gene phylogenetics and phylogenomics.</title>
        <authorList>
            <person name="Vandepol N."/>
            <person name="Liber J."/>
            <person name="Desiro A."/>
            <person name="Na H."/>
            <person name="Kennedy M."/>
            <person name="Barry K."/>
            <person name="Grigoriev I.V."/>
            <person name="Miller A.N."/>
            <person name="O'Donnell K."/>
            <person name="Stajich J.E."/>
            <person name="Bonito G."/>
        </authorList>
    </citation>
    <scope>NUCLEOTIDE SEQUENCE</scope>
    <source>
        <strain evidence="3">KOD1015</strain>
    </source>
</reference>
<feature type="compositionally biased region" description="Low complexity" evidence="1">
    <location>
        <begin position="200"/>
        <end position="231"/>
    </location>
</feature>
<name>A0A9P6FKG8_9FUNG</name>
<evidence type="ECO:0000256" key="1">
    <source>
        <dbReference type="SAM" id="MobiDB-lite"/>
    </source>
</evidence>
<organism evidence="3 4">
    <name type="scientific">Lunasporangiospora selenospora</name>
    <dbReference type="NCBI Taxonomy" id="979761"/>
    <lineage>
        <taxon>Eukaryota</taxon>
        <taxon>Fungi</taxon>
        <taxon>Fungi incertae sedis</taxon>
        <taxon>Mucoromycota</taxon>
        <taxon>Mortierellomycotina</taxon>
        <taxon>Mortierellomycetes</taxon>
        <taxon>Mortierellales</taxon>
        <taxon>Mortierellaceae</taxon>
        <taxon>Lunasporangiospora</taxon>
    </lineage>
</organism>